<dbReference type="EMBL" id="MT142345">
    <property type="protein sequence ID" value="QJA78627.1"/>
    <property type="molecule type" value="Genomic_DNA"/>
</dbReference>
<feature type="domain" description="High potential iron-sulfur proteins family profile" evidence="1">
    <location>
        <begin position="2"/>
        <end position="27"/>
    </location>
</feature>
<evidence type="ECO:0000313" key="2">
    <source>
        <dbReference type="EMBL" id="QJA78627.1"/>
    </source>
</evidence>
<dbReference type="GO" id="GO:0019646">
    <property type="term" value="P:aerobic electron transport chain"/>
    <property type="evidence" value="ECO:0007669"/>
    <property type="project" value="InterPro"/>
</dbReference>
<gene>
    <name evidence="2" type="ORF">MM415A01046_0024</name>
</gene>
<sequence length="61" mass="7088">MNTCQTCQFWHRDINNEWGECEQITDSLDSDKARIFSDGGLFGLECTGEFGCVLWEERDYS</sequence>
<protein>
    <submittedName>
        <fullName evidence="2">Putative iron-sulfur protein</fullName>
    </submittedName>
</protein>
<proteinExistence type="predicted"/>
<dbReference type="AlphaFoldDB" id="A0A6M3K9V9"/>
<dbReference type="Pfam" id="PF01355">
    <property type="entry name" value="HIPIP"/>
    <property type="match status" value="1"/>
</dbReference>
<evidence type="ECO:0000259" key="1">
    <source>
        <dbReference type="Pfam" id="PF01355"/>
    </source>
</evidence>
<dbReference type="InterPro" id="IPR000170">
    <property type="entry name" value="High_potential_FeS_prot"/>
</dbReference>
<reference evidence="2" key="1">
    <citation type="submission" date="2020-03" db="EMBL/GenBank/DDBJ databases">
        <title>The deep terrestrial virosphere.</title>
        <authorList>
            <person name="Holmfeldt K."/>
            <person name="Nilsson E."/>
            <person name="Simone D."/>
            <person name="Lopez-Fernandez M."/>
            <person name="Wu X."/>
            <person name="de Brujin I."/>
            <person name="Lundin D."/>
            <person name="Andersson A."/>
            <person name="Bertilsson S."/>
            <person name="Dopson M."/>
        </authorList>
    </citation>
    <scope>NUCLEOTIDE SEQUENCE</scope>
    <source>
        <strain evidence="2">MM415A01046</strain>
    </source>
</reference>
<organism evidence="2">
    <name type="scientific">viral metagenome</name>
    <dbReference type="NCBI Taxonomy" id="1070528"/>
    <lineage>
        <taxon>unclassified sequences</taxon>
        <taxon>metagenomes</taxon>
        <taxon>organismal metagenomes</taxon>
    </lineage>
</organism>
<dbReference type="GO" id="GO:0009055">
    <property type="term" value="F:electron transfer activity"/>
    <property type="evidence" value="ECO:0007669"/>
    <property type="project" value="InterPro"/>
</dbReference>
<accession>A0A6M3K9V9</accession>
<name>A0A6M3K9V9_9ZZZZ</name>